<keyword evidence="1" id="KW-1133">Transmembrane helix</keyword>
<evidence type="ECO:0000256" key="1">
    <source>
        <dbReference type="SAM" id="Phobius"/>
    </source>
</evidence>
<comment type="caution">
    <text evidence="2">The sequence shown here is derived from an EMBL/GenBank/DDBJ whole genome shotgun (WGS) entry which is preliminary data.</text>
</comment>
<gene>
    <name evidence="2" type="ORF">B0H16DRAFT_1643732</name>
</gene>
<dbReference type="EMBL" id="JARKIB010000569">
    <property type="protein sequence ID" value="KAJ7699496.1"/>
    <property type="molecule type" value="Genomic_DNA"/>
</dbReference>
<dbReference type="Gene3D" id="1.20.1110.10">
    <property type="entry name" value="Calcium-transporting ATPase, transmembrane domain"/>
    <property type="match status" value="1"/>
</dbReference>
<keyword evidence="1" id="KW-0472">Membrane</keyword>
<proteinExistence type="predicted"/>
<reference evidence="2" key="1">
    <citation type="submission" date="2023-03" db="EMBL/GenBank/DDBJ databases">
        <title>Massive genome expansion in bonnet fungi (Mycena s.s.) driven by repeated elements and novel gene families across ecological guilds.</title>
        <authorList>
            <consortium name="Lawrence Berkeley National Laboratory"/>
            <person name="Harder C.B."/>
            <person name="Miyauchi S."/>
            <person name="Viragh M."/>
            <person name="Kuo A."/>
            <person name="Thoen E."/>
            <person name="Andreopoulos B."/>
            <person name="Lu D."/>
            <person name="Skrede I."/>
            <person name="Drula E."/>
            <person name="Henrissat B."/>
            <person name="Morin E."/>
            <person name="Kohler A."/>
            <person name="Barry K."/>
            <person name="LaButti K."/>
            <person name="Morin E."/>
            <person name="Salamov A."/>
            <person name="Lipzen A."/>
            <person name="Mereny Z."/>
            <person name="Hegedus B."/>
            <person name="Baldrian P."/>
            <person name="Stursova M."/>
            <person name="Weitz H."/>
            <person name="Taylor A."/>
            <person name="Grigoriev I.V."/>
            <person name="Nagy L.G."/>
            <person name="Martin F."/>
            <person name="Kauserud H."/>
        </authorList>
    </citation>
    <scope>NUCLEOTIDE SEQUENCE</scope>
    <source>
        <strain evidence="2">CBHHK182m</strain>
    </source>
</reference>
<organism evidence="2 3">
    <name type="scientific">Mycena metata</name>
    <dbReference type="NCBI Taxonomy" id="1033252"/>
    <lineage>
        <taxon>Eukaryota</taxon>
        <taxon>Fungi</taxon>
        <taxon>Dikarya</taxon>
        <taxon>Basidiomycota</taxon>
        <taxon>Agaricomycotina</taxon>
        <taxon>Agaricomycetes</taxon>
        <taxon>Agaricomycetidae</taxon>
        <taxon>Agaricales</taxon>
        <taxon>Marasmiineae</taxon>
        <taxon>Mycenaceae</taxon>
        <taxon>Mycena</taxon>
    </lineage>
</organism>
<evidence type="ECO:0000313" key="2">
    <source>
        <dbReference type="EMBL" id="KAJ7699496.1"/>
    </source>
</evidence>
<keyword evidence="3" id="KW-1185">Reference proteome</keyword>
<dbReference type="AlphaFoldDB" id="A0AAD7DVU5"/>
<name>A0AAD7DVU5_9AGAR</name>
<dbReference type="Proteomes" id="UP001215598">
    <property type="component" value="Unassembled WGS sequence"/>
</dbReference>
<feature type="transmembrane region" description="Helical" evidence="1">
    <location>
        <begin position="43"/>
        <end position="63"/>
    </location>
</feature>
<feature type="non-terminal residue" evidence="2">
    <location>
        <position position="78"/>
    </location>
</feature>
<protein>
    <submittedName>
        <fullName evidence="2">Uncharacterized protein</fullName>
    </submittedName>
</protein>
<accession>A0AAD7DVU5</accession>
<sequence>MEAAVGRRDVQSTFSTYAANMALTEPGLSAIRVIFQRMHNYSIYARMVTIRIVVCFVILVFAYTPGPMTRPPSPRHPV</sequence>
<keyword evidence="1" id="KW-0812">Transmembrane</keyword>
<evidence type="ECO:0000313" key="3">
    <source>
        <dbReference type="Proteomes" id="UP001215598"/>
    </source>
</evidence>